<dbReference type="GO" id="GO:0071111">
    <property type="term" value="F:cyclic-guanylate-specific phosphodiesterase activity"/>
    <property type="evidence" value="ECO:0007669"/>
    <property type="project" value="InterPro"/>
</dbReference>
<proteinExistence type="predicted"/>
<dbReference type="InterPro" id="IPR001633">
    <property type="entry name" value="EAL_dom"/>
</dbReference>
<dbReference type="InterPro" id="IPR050706">
    <property type="entry name" value="Cyclic-di-GMP_PDE-like"/>
</dbReference>
<dbReference type="CDD" id="cd01948">
    <property type="entry name" value="EAL"/>
    <property type="match status" value="1"/>
</dbReference>
<protein>
    <submittedName>
        <fullName evidence="2">EAL domain-containing protein (Putative c-di-GMP-specific phosphodiesterase class I)</fullName>
    </submittedName>
</protein>
<dbReference type="PANTHER" id="PTHR33121">
    <property type="entry name" value="CYCLIC DI-GMP PHOSPHODIESTERASE PDEF"/>
    <property type="match status" value="1"/>
</dbReference>
<dbReference type="SUPFAM" id="SSF141868">
    <property type="entry name" value="EAL domain-like"/>
    <property type="match status" value="1"/>
</dbReference>
<evidence type="ECO:0000313" key="2">
    <source>
        <dbReference type="EMBL" id="MDQ1119156.1"/>
    </source>
</evidence>
<evidence type="ECO:0000259" key="1">
    <source>
        <dbReference type="PROSITE" id="PS50883"/>
    </source>
</evidence>
<accession>A0AAW8GBP5</accession>
<sequence length="428" mass="46429">MGTGPTAGAPLDYAEPVLVELYNRDHLAAVYGEEFAVSALRALQRCAHAWGGSVSVVDDKRFLVAPPSVRADDGRERDRSETSLVERWQRAFSATPFDFGPQRALLAVGVSRAALGAGLRQLDGGHFQLQEIECRHSSAPLLLPPQCGWSWRLGYELDMEAALAFHEALAQRRAHLVFQPIVSSSQLASRLSPAITLGTTAAPLYQEALLRMVAVGDEVPLSTSRLVAALERLGLVRLFDQAVLSAVILALESQPDLNLGCNLSSLSLVPDEGWWGSVLDRLRARPSIASRLTFEITETAPLRDFDRAVALVRRLKALGCRIAIDDLGVGHTRLDFVRAIRPSVIKISADLVHDAVVNRVAAEQLERLAAMAAAFAPVVVAEGIGTRRQMDAAWEAGIHWLQGEAAAPHILPSPPVALRLPCEQISWD</sequence>
<gene>
    <name evidence="2" type="ORF">QE383_001464</name>
</gene>
<dbReference type="Proteomes" id="UP001234354">
    <property type="component" value="Unassembled WGS sequence"/>
</dbReference>
<dbReference type="PROSITE" id="PS50883">
    <property type="entry name" value="EAL"/>
    <property type="match status" value="1"/>
</dbReference>
<dbReference type="Gene3D" id="3.20.20.450">
    <property type="entry name" value="EAL domain"/>
    <property type="match status" value="1"/>
</dbReference>
<comment type="caution">
    <text evidence="2">The sequence shown here is derived from an EMBL/GenBank/DDBJ whole genome shotgun (WGS) entry which is preliminary data.</text>
</comment>
<dbReference type="Pfam" id="PF00563">
    <property type="entry name" value="EAL"/>
    <property type="match status" value="1"/>
</dbReference>
<dbReference type="PANTHER" id="PTHR33121:SF23">
    <property type="entry name" value="CYCLIC DI-GMP PHOSPHODIESTERASE PDEB"/>
    <property type="match status" value="1"/>
</dbReference>
<dbReference type="SMART" id="SM00052">
    <property type="entry name" value="EAL"/>
    <property type="match status" value="1"/>
</dbReference>
<organism evidence="2 3">
    <name type="scientific">Pseudoxanthomonas winnipegensis</name>
    <dbReference type="NCBI Taxonomy" id="2480810"/>
    <lineage>
        <taxon>Bacteria</taxon>
        <taxon>Pseudomonadati</taxon>
        <taxon>Pseudomonadota</taxon>
        <taxon>Gammaproteobacteria</taxon>
        <taxon>Lysobacterales</taxon>
        <taxon>Lysobacteraceae</taxon>
        <taxon>Pseudoxanthomonas</taxon>
    </lineage>
</organism>
<dbReference type="AlphaFoldDB" id="A0AAW8GBP5"/>
<dbReference type="InterPro" id="IPR035919">
    <property type="entry name" value="EAL_sf"/>
</dbReference>
<name>A0AAW8GBP5_9GAMM</name>
<reference evidence="2" key="1">
    <citation type="submission" date="2023-07" db="EMBL/GenBank/DDBJ databases">
        <title>Functional and genomic diversity of the sorghum phyllosphere microbiome.</title>
        <authorList>
            <person name="Shade A."/>
        </authorList>
    </citation>
    <scope>NUCLEOTIDE SEQUENCE</scope>
    <source>
        <strain evidence="2">SORGH_AS_0908</strain>
    </source>
</reference>
<dbReference type="EMBL" id="JAUTBB010000001">
    <property type="protein sequence ID" value="MDQ1119156.1"/>
    <property type="molecule type" value="Genomic_DNA"/>
</dbReference>
<evidence type="ECO:0000313" key="3">
    <source>
        <dbReference type="Proteomes" id="UP001234354"/>
    </source>
</evidence>
<feature type="domain" description="EAL" evidence="1">
    <location>
        <begin position="158"/>
        <end position="423"/>
    </location>
</feature>